<keyword evidence="6" id="KW-0812">Transmembrane</keyword>
<evidence type="ECO:0000256" key="6">
    <source>
        <dbReference type="SAM" id="Phobius"/>
    </source>
</evidence>
<dbReference type="InterPro" id="IPR003798">
    <property type="entry name" value="DNA_recombination_RmuC"/>
</dbReference>
<accession>A0ABV7HQV1</accession>
<comment type="function">
    <text evidence="1">Involved in DNA recombination.</text>
</comment>
<gene>
    <name evidence="7" type="primary">rmuC</name>
    <name evidence="7" type="ORF">ACFOEB_06755</name>
</gene>
<sequence>MSEILASSHILLPVLVAALSICVTLLVVYGWRMRPLQRQVAALNEQNLQLNHRFALAESDWRHQVAERDRELEGCAQQLQQLQRRSQSVEQTRDQAQDLAARLQERLSHFEQLDERVLQQEARIIELSQQRTELQTQLTSERESLAEQSRFLERAKTELKQEFELTANKLFERKSEQFSVANQGMLEGTLSPFKIQLQEFRKKVEDVYEKENAERSRLSGQIIELQRQAHKIGEDAVNLAQALKGNNKAQGGWGEIVLERLLEQSGLQKGREYDTQVNFSAGDGSRRMPDVVVHLPEGKDIIIDAKVSLMDYERYCNAEEETQRQQYLQRHIQSLRAHIKGLSAKDYERLPGIKALDFVFIFIPVEAAFMLAMQYDSNLYKEAYDQNIILASPSTLLAILRTVDNVWRYEKQNKNAERIASEAGALHDHFVRLLEALEAVGSQLAKTQDAYQTAHKRLASGRGNLVKRVDNIRKLGAKTKKSIDAPLLEQAVDDDQFEDDDD</sequence>
<organism evidence="7 8">
    <name type="scientific">Gilvimarinus japonicus</name>
    <dbReference type="NCBI Taxonomy" id="1796469"/>
    <lineage>
        <taxon>Bacteria</taxon>
        <taxon>Pseudomonadati</taxon>
        <taxon>Pseudomonadota</taxon>
        <taxon>Gammaproteobacteria</taxon>
        <taxon>Cellvibrionales</taxon>
        <taxon>Cellvibrionaceae</taxon>
        <taxon>Gilvimarinus</taxon>
    </lineage>
</organism>
<feature type="transmembrane region" description="Helical" evidence="6">
    <location>
        <begin position="6"/>
        <end position="29"/>
    </location>
</feature>
<keyword evidence="4" id="KW-0233">DNA recombination</keyword>
<evidence type="ECO:0000256" key="1">
    <source>
        <dbReference type="ARBA" id="ARBA00003416"/>
    </source>
</evidence>
<evidence type="ECO:0000313" key="7">
    <source>
        <dbReference type="EMBL" id="MFC3154900.1"/>
    </source>
</evidence>
<dbReference type="PANTHER" id="PTHR30563">
    <property type="entry name" value="DNA RECOMBINATION PROTEIN RMUC"/>
    <property type="match status" value="1"/>
</dbReference>
<keyword evidence="6" id="KW-0472">Membrane</keyword>
<dbReference type="RefSeq" id="WP_382415366.1">
    <property type="nucleotide sequence ID" value="NZ_AP031500.1"/>
</dbReference>
<keyword evidence="3 5" id="KW-0175">Coiled coil</keyword>
<keyword evidence="8" id="KW-1185">Reference proteome</keyword>
<proteinExistence type="inferred from homology"/>
<reference evidence="8" key="1">
    <citation type="journal article" date="2019" name="Int. J. Syst. Evol. Microbiol.">
        <title>The Global Catalogue of Microorganisms (GCM) 10K type strain sequencing project: providing services to taxonomists for standard genome sequencing and annotation.</title>
        <authorList>
            <consortium name="The Broad Institute Genomics Platform"/>
            <consortium name="The Broad Institute Genome Sequencing Center for Infectious Disease"/>
            <person name="Wu L."/>
            <person name="Ma J."/>
        </authorList>
    </citation>
    <scope>NUCLEOTIDE SEQUENCE [LARGE SCALE GENOMIC DNA]</scope>
    <source>
        <strain evidence="8">KCTC 52141</strain>
    </source>
</reference>
<evidence type="ECO:0000256" key="2">
    <source>
        <dbReference type="ARBA" id="ARBA00009840"/>
    </source>
</evidence>
<name>A0ABV7HQV1_9GAMM</name>
<protein>
    <submittedName>
        <fullName evidence="7">DNA recombination protein RmuC</fullName>
    </submittedName>
</protein>
<dbReference type="Pfam" id="PF02646">
    <property type="entry name" value="RmuC"/>
    <property type="match status" value="1"/>
</dbReference>
<comment type="similarity">
    <text evidence="2">Belongs to the RmuC family.</text>
</comment>
<evidence type="ECO:0000256" key="5">
    <source>
        <dbReference type="SAM" id="Coils"/>
    </source>
</evidence>
<evidence type="ECO:0000256" key="4">
    <source>
        <dbReference type="ARBA" id="ARBA00023172"/>
    </source>
</evidence>
<dbReference type="PANTHER" id="PTHR30563:SF0">
    <property type="entry name" value="DNA RECOMBINATION PROTEIN RMUC"/>
    <property type="match status" value="1"/>
</dbReference>
<dbReference type="Proteomes" id="UP001595548">
    <property type="component" value="Unassembled WGS sequence"/>
</dbReference>
<evidence type="ECO:0000256" key="3">
    <source>
        <dbReference type="ARBA" id="ARBA00023054"/>
    </source>
</evidence>
<feature type="coiled-coil region" evidence="5">
    <location>
        <begin position="65"/>
        <end position="162"/>
    </location>
</feature>
<evidence type="ECO:0000313" key="8">
    <source>
        <dbReference type="Proteomes" id="UP001595548"/>
    </source>
</evidence>
<comment type="caution">
    <text evidence="7">The sequence shown here is derived from an EMBL/GenBank/DDBJ whole genome shotgun (WGS) entry which is preliminary data.</text>
</comment>
<dbReference type="EMBL" id="JBHRTL010000006">
    <property type="protein sequence ID" value="MFC3154900.1"/>
    <property type="molecule type" value="Genomic_DNA"/>
</dbReference>
<keyword evidence="6" id="KW-1133">Transmembrane helix</keyword>